<dbReference type="PROSITE" id="PS50928">
    <property type="entry name" value="ABC_TM1"/>
    <property type="match status" value="1"/>
</dbReference>
<keyword evidence="6 7" id="KW-0472">Membrane</keyword>
<keyword evidence="4 7" id="KW-0812">Transmembrane</keyword>
<dbReference type="PANTHER" id="PTHR30465:SF44">
    <property type="entry name" value="ABC-TYPE DIPEPTIDE_OLIGOPEPTIDE TRANSPORT SYSTEM, PERMEASE COMPONENT"/>
    <property type="match status" value="1"/>
</dbReference>
<evidence type="ECO:0000259" key="8">
    <source>
        <dbReference type="PROSITE" id="PS50928"/>
    </source>
</evidence>
<organism evidence="9 10">
    <name type="scientific">Virgibacillus indicus</name>
    <dbReference type="NCBI Taxonomy" id="2024554"/>
    <lineage>
        <taxon>Bacteria</taxon>
        <taxon>Bacillati</taxon>
        <taxon>Bacillota</taxon>
        <taxon>Bacilli</taxon>
        <taxon>Bacillales</taxon>
        <taxon>Bacillaceae</taxon>
        <taxon>Virgibacillus</taxon>
    </lineage>
</organism>
<dbReference type="InterPro" id="IPR000515">
    <property type="entry name" value="MetI-like"/>
</dbReference>
<proteinExistence type="inferred from homology"/>
<evidence type="ECO:0000256" key="3">
    <source>
        <dbReference type="ARBA" id="ARBA00022475"/>
    </source>
</evidence>
<keyword evidence="3" id="KW-1003">Cell membrane</keyword>
<dbReference type="CDD" id="cd06261">
    <property type="entry name" value="TM_PBP2"/>
    <property type="match status" value="1"/>
</dbReference>
<feature type="transmembrane region" description="Helical" evidence="7">
    <location>
        <begin position="173"/>
        <end position="189"/>
    </location>
</feature>
<dbReference type="Proteomes" id="UP000216498">
    <property type="component" value="Unassembled WGS sequence"/>
</dbReference>
<evidence type="ECO:0000313" key="10">
    <source>
        <dbReference type="Proteomes" id="UP000216498"/>
    </source>
</evidence>
<feature type="transmembrane region" description="Helical" evidence="7">
    <location>
        <begin position="129"/>
        <end position="153"/>
    </location>
</feature>
<sequence length="304" mass="34670">MVIFNYYLQNFCDETGEFMRIYLSVTGVIVFIFLLAAFPLALDIASGNLSFHFDTAWKLVKDYFGGIISGDSFYYLEGKDRNQSFLKDVPGFFLTSFLYLITAAIISVCIGVLIAVWHSKSKQEWIKDIIGFLGMIPDFILVLILQLGVVFIYEATGERIARIATRGVGEHAILLPLITLSIVPAIYLIRTLGERTYDVLSEDYILTAKAKGLQKLYIFIQHVIRNVLPYLKADLHKVIAIMMSNIFIVEYLFNINGLSAFLFNVSYQFDLTVNILISLIVLYLLLYWGVRLFIACLERIFSHD</sequence>
<evidence type="ECO:0000256" key="4">
    <source>
        <dbReference type="ARBA" id="ARBA00022692"/>
    </source>
</evidence>
<evidence type="ECO:0000256" key="2">
    <source>
        <dbReference type="ARBA" id="ARBA00022448"/>
    </source>
</evidence>
<evidence type="ECO:0000256" key="5">
    <source>
        <dbReference type="ARBA" id="ARBA00022989"/>
    </source>
</evidence>
<dbReference type="Gene3D" id="1.10.3720.10">
    <property type="entry name" value="MetI-like"/>
    <property type="match status" value="1"/>
</dbReference>
<feature type="transmembrane region" description="Helical" evidence="7">
    <location>
        <begin position="275"/>
        <end position="294"/>
    </location>
</feature>
<protein>
    <recommendedName>
        <fullName evidence="8">ABC transmembrane type-1 domain-containing protein</fullName>
    </recommendedName>
</protein>
<evidence type="ECO:0000256" key="1">
    <source>
        <dbReference type="ARBA" id="ARBA00004651"/>
    </source>
</evidence>
<dbReference type="AlphaFoldDB" id="A0A265NDT4"/>
<dbReference type="GO" id="GO:0005886">
    <property type="term" value="C:plasma membrane"/>
    <property type="evidence" value="ECO:0007669"/>
    <property type="project" value="UniProtKB-SubCell"/>
</dbReference>
<accession>A0A265NDT4</accession>
<keyword evidence="10" id="KW-1185">Reference proteome</keyword>
<reference evidence="9 10" key="1">
    <citation type="submission" date="2017-08" db="EMBL/GenBank/DDBJ databases">
        <title>Virgibacillus indicus sp. nov. and Virgibacillus profoundi sp. nov, two moderately halophilic bacteria isolated from marine sediment by using the Microfluidic Streak Plate.</title>
        <authorList>
            <person name="Xu B."/>
            <person name="Hu B."/>
            <person name="Wang J."/>
            <person name="Zhu Y."/>
            <person name="Huang L."/>
            <person name="Du W."/>
            <person name="Huang Y."/>
        </authorList>
    </citation>
    <scope>NUCLEOTIDE SEQUENCE [LARGE SCALE GENOMIC DNA]</scope>
    <source>
        <strain evidence="9 10">IO3-P2-C2</strain>
    </source>
</reference>
<dbReference type="SUPFAM" id="SSF161098">
    <property type="entry name" value="MetI-like"/>
    <property type="match status" value="1"/>
</dbReference>
<dbReference type="PANTHER" id="PTHR30465">
    <property type="entry name" value="INNER MEMBRANE ABC TRANSPORTER"/>
    <property type="match status" value="1"/>
</dbReference>
<dbReference type="InterPro" id="IPR035906">
    <property type="entry name" value="MetI-like_sf"/>
</dbReference>
<evidence type="ECO:0000256" key="7">
    <source>
        <dbReference type="RuleBase" id="RU363032"/>
    </source>
</evidence>
<dbReference type="Pfam" id="PF00528">
    <property type="entry name" value="BPD_transp_1"/>
    <property type="match status" value="1"/>
</dbReference>
<keyword evidence="2 7" id="KW-0813">Transport</keyword>
<evidence type="ECO:0000313" key="9">
    <source>
        <dbReference type="EMBL" id="OZU90198.1"/>
    </source>
</evidence>
<feature type="transmembrane region" description="Helical" evidence="7">
    <location>
        <begin position="92"/>
        <end position="117"/>
    </location>
</feature>
<comment type="similarity">
    <text evidence="7">Belongs to the binding-protein-dependent transport system permease family.</text>
</comment>
<name>A0A265NDT4_9BACI</name>
<feature type="transmembrane region" description="Helical" evidence="7">
    <location>
        <begin position="238"/>
        <end position="263"/>
    </location>
</feature>
<feature type="domain" description="ABC transmembrane type-1" evidence="8">
    <location>
        <begin position="93"/>
        <end position="294"/>
    </location>
</feature>
<keyword evidence="5 7" id="KW-1133">Transmembrane helix</keyword>
<comment type="subcellular location">
    <subcellularLocation>
        <location evidence="1 7">Cell membrane</location>
        <topology evidence="1 7">Multi-pass membrane protein</topology>
    </subcellularLocation>
</comment>
<comment type="caution">
    <text evidence="9">The sequence shown here is derived from an EMBL/GenBank/DDBJ whole genome shotgun (WGS) entry which is preliminary data.</text>
</comment>
<dbReference type="EMBL" id="NPMS01000001">
    <property type="protein sequence ID" value="OZU90198.1"/>
    <property type="molecule type" value="Genomic_DNA"/>
</dbReference>
<dbReference type="GO" id="GO:0055085">
    <property type="term" value="P:transmembrane transport"/>
    <property type="evidence" value="ECO:0007669"/>
    <property type="project" value="InterPro"/>
</dbReference>
<evidence type="ECO:0000256" key="6">
    <source>
        <dbReference type="ARBA" id="ARBA00023136"/>
    </source>
</evidence>
<feature type="transmembrane region" description="Helical" evidence="7">
    <location>
        <begin position="21"/>
        <end position="42"/>
    </location>
</feature>
<gene>
    <name evidence="9" type="ORF">CIL03_03380</name>
</gene>